<dbReference type="STRING" id="362413.RC62_2052"/>
<proteinExistence type="predicted"/>
<evidence type="ECO:0000313" key="1">
    <source>
        <dbReference type="EMBL" id="KQB38692.1"/>
    </source>
</evidence>
<reference evidence="1 2" key="1">
    <citation type="submission" date="2014-09" db="EMBL/GenBank/DDBJ databases">
        <title>Genome sequence of Flavobacterium aquidurense RC62.</title>
        <authorList>
            <person name="Kim J.F."/>
            <person name="Kwak M.-J."/>
        </authorList>
    </citation>
    <scope>NUCLEOTIDE SEQUENCE [LARGE SCALE GENOMIC DNA]</scope>
    <source>
        <strain evidence="1 2">RC62</strain>
    </source>
</reference>
<evidence type="ECO:0000313" key="2">
    <source>
        <dbReference type="Proteomes" id="UP000050443"/>
    </source>
</evidence>
<dbReference type="PATRIC" id="fig|362413.3.peg.1998"/>
<name>A0A0N8VM94_9FLAO</name>
<dbReference type="EMBL" id="JRLF01000014">
    <property type="protein sequence ID" value="KQB38692.1"/>
    <property type="molecule type" value="Genomic_DNA"/>
</dbReference>
<sequence>MIKSYLPLPLLAFSSNFIKKNRIKFFLIKFVANNIFIYLLTSH</sequence>
<comment type="caution">
    <text evidence="1">The sequence shown here is derived from an EMBL/GenBank/DDBJ whole genome shotgun (WGS) entry which is preliminary data.</text>
</comment>
<dbReference type="AlphaFoldDB" id="A0A0N8VM94"/>
<protein>
    <submittedName>
        <fullName evidence="1">Uncharacterized protein</fullName>
    </submittedName>
</protein>
<organism evidence="1 2">
    <name type="scientific">Flavobacterium aquidurense</name>
    <dbReference type="NCBI Taxonomy" id="362413"/>
    <lineage>
        <taxon>Bacteria</taxon>
        <taxon>Pseudomonadati</taxon>
        <taxon>Bacteroidota</taxon>
        <taxon>Flavobacteriia</taxon>
        <taxon>Flavobacteriales</taxon>
        <taxon>Flavobacteriaceae</taxon>
        <taxon>Flavobacterium</taxon>
    </lineage>
</organism>
<dbReference type="Proteomes" id="UP000050443">
    <property type="component" value="Unassembled WGS sequence"/>
</dbReference>
<accession>A0A0N8VM94</accession>
<gene>
    <name evidence="1" type="ORF">RC62_2052</name>
</gene>